<dbReference type="Proteomes" id="UP000322225">
    <property type="component" value="Chromosome 14"/>
</dbReference>
<keyword evidence="5 9" id="KW-0812">Transmembrane</keyword>
<dbReference type="AlphaFoldDB" id="A0AAJ8LRM4"/>
<evidence type="ECO:0000256" key="2">
    <source>
        <dbReference type="ARBA" id="ARBA00009765"/>
    </source>
</evidence>
<feature type="transmembrane region" description="Helical" evidence="9">
    <location>
        <begin position="695"/>
        <end position="716"/>
    </location>
</feature>
<evidence type="ECO:0000256" key="3">
    <source>
        <dbReference type="ARBA" id="ARBA00022448"/>
    </source>
</evidence>
<sequence>MFVTHLGPFRLLLPSSRISSSLVAIAARQVKMSSPESNSAHGGLHNVRSHRSGNFHTRSLAAPAHHDGSSSSDLHDPPPPHRSHHHSGHRSSHPQPGHSTSTLNIDIEANPLSDAPSIFSNRSPLSPKSPKSTLSGANAPPGGGLGVRHRRRTHHKHRDPTQNRWLTTSAAAGGTGDEPGVDVKSKRDEEAYGHLKAKTHVKVVDYSSNPNEDGMNLTCDFPGERLREWLDGEHGKRRLGEDGKPYGVRWIHVDGVSWEVVKTLVLHYGLHPLAVEDSLRATNTPRSKLDFYKNHLYLQLLIHHTSPSDEATLSLIADEIAEGRAGASVTNFAETDGEQTAPEGDGESTIGSTSAARRKSGIRDWFSSKRVLAQLPEGVEGVFEPSVVSPRYGGSNRTFEKQAHTLTVNELSAKYMVPIRRGILSIFMLRDGTLISMDAKPTREVLAPIYDRLSDEQSLLRRSGDVSMLAEAILDTVVDLAIEISQTFEAEILKLEASVLVDPQMETVRHLHVLSSQLIRLKRSLTPLLHVCYIVRDQDIQRSAAASAVASSQRDRAGHANNGLSFNESHHLLAQPAPTSTMGYTFGQPYPTSGTSTPIGRASFSGPSGSAAGMPQPDNASVLSLAMTPSNTLGVGGTGTVGFFTPLTKVYIGDVIDHLEIIVGSLEQFGATCDHLTDYVFNVLSFQTNASMERLSIVTVVFLPLTFIASYFGMNFTGFDQLQGPVSYFWKVAIPCTAAFFLTFSYGYIKVLAETSGRKIRRWRRTREVGARPGPGVAMRARGRKGD</sequence>
<keyword evidence="7 9" id="KW-0472">Membrane</keyword>
<dbReference type="GO" id="GO:0050897">
    <property type="term" value="F:cobalt ion binding"/>
    <property type="evidence" value="ECO:0007669"/>
    <property type="project" value="TreeGrafter"/>
</dbReference>
<dbReference type="InterPro" id="IPR045861">
    <property type="entry name" value="CorA_cytoplasmic_dom"/>
</dbReference>
<dbReference type="InterPro" id="IPR045863">
    <property type="entry name" value="CorA_TM1_TM2"/>
</dbReference>
<evidence type="ECO:0000256" key="7">
    <source>
        <dbReference type="ARBA" id="ARBA00023136"/>
    </source>
</evidence>
<keyword evidence="4" id="KW-1003">Cell membrane</keyword>
<dbReference type="GO" id="GO:0000287">
    <property type="term" value="F:magnesium ion binding"/>
    <property type="evidence" value="ECO:0007669"/>
    <property type="project" value="TreeGrafter"/>
</dbReference>
<keyword evidence="11" id="KW-1185">Reference proteome</keyword>
<dbReference type="GO" id="GO:0005886">
    <property type="term" value="C:plasma membrane"/>
    <property type="evidence" value="ECO:0007669"/>
    <property type="project" value="UniProtKB-SubCell"/>
</dbReference>
<proteinExistence type="inferred from homology"/>
<evidence type="ECO:0000313" key="10">
    <source>
        <dbReference type="EMBL" id="WWD22609.1"/>
    </source>
</evidence>
<evidence type="ECO:0000256" key="4">
    <source>
        <dbReference type="ARBA" id="ARBA00022475"/>
    </source>
</evidence>
<name>A0AAJ8LRM4_9TREE</name>
<feature type="compositionally biased region" description="Basic residues" evidence="8">
    <location>
        <begin position="147"/>
        <end position="158"/>
    </location>
</feature>
<dbReference type="EMBL" id="CP144064">
    <property type="protein sequence ID" value="WWD22609.1"/>
    <property type="molecule type" value="Genomic_DNA"/>
</dbReference>
<keyword evidence="3" id="KW-0813">Transport</keyword>
<reference evidence="10" key="1">
    <citation type="submission" date="2017-08" db="EMBL/GenBank/DDBJ databases">
        <authorList>
            <person name="Cuomo C."/>
            <person name="Billmyre B."/>
            <person name="Heitman J."/>
        </authorList>
    </citation>
    <scope>NUCLEOTIDE SEQUENCE</scope>
    <source>
        <strain evidence="10">CBS 12478</strain>
    </source>
</reference>
<dbReference type="Pfam" id="PF01544">
    <property type="entry name" value="CorA"/>
    <property type="match status" value="2"/>
</dbReference>
<evidence type="ECO:0000256" key="1">
    <source>
        <dbReference type="ARBA" id="ARBA00004651"/>
    </source>
</evidence>
<dbReference type="InterPro" id="IPR002523">
    <property type="entry name" value="MgTranspt_CorA/ZnTranspt_ZntB"/>
</dbReference>
<comment type="subcellular location">
    <subcellularLocation>
        <location evidence="1">Cell membrane</location>
        <topology evidence="1">Multi-pass membrane protein</topology>
    </subcellularLocation>
</comment>
<dbReference type="GeneID" id="43587685"/>
<evidence type="ECO:0000256" key="9">
    <source>
        <dbReference type="SAM" id="Phobius"/>
    </source>
</evidence>
<evidence type="ECO:0000256" key="6">
    <source>
        <dbReference type="ARBA" id="ARBA00022989"/>
    </source>
</evidence>
<keyword evidence="6 9" id="KW-1133">Transmembrane helix</keyword>
<dbReference type="Gene3D" id="3.30.460.20">
    <property type="entry name" value="CorA soluble domain-like"/>
    <property type="match status" value="1"/>
</dbReference>
<evidence type="ECO:0000313" key="11">
    <source>
        <dbReference type="Proteomes" id="UP000322225"/>
    </source>
</evidence>
<feature type="compositionally biased region" description="Low complexity" evidence="8">
    <location>
        <begin position="123"/>
        <end position="135"/>
    </location>
</feature>
<reference evidence="10" key="2">
    <citation type="submission" date="2024-01" db="EMBL/GenBank/DDBJ databases">
        <title>Comparative genomics of Cryptococcus and Kwoniella reveals pathogenesis evolution and contrasting modes of karyotype evolution via chromosome fusion or intercentromeric recombination.</title>
        <authorList>
            <person name="Coelho M.A."/>
            <person name="David-Palma M."/>
            <person name="Shea T."/>
            <person name="Bowers K."/>
            <person name="McGinley-Smith S."/>
            <person name="Mohammad A.W."/>
            <person name="Gnirke A."/>
            <person name="Yurkov A.M."/>
            <person name="Nowrousian M."/>
            <person name="Sun S."/>
            <person name="Cuomo C.A."/>
            <person name="Heitman J."/>
        </authorList>
    </citation>
    <scope>NUCLEOTIDE SEQUENCE</scope>
    <source>
        <strain evidence="10">CBS 12478</strain>
    </source>
</reference>
<dbReference type="Gene3D" id="1.20.58.340">
    <property type="entry name" value="Magnesium transport protein CorA, transmembrane region"/>
    <property type="match status" value="2"/>
</dbReference>
<dbReference type="SUPFAM" id="SSF144083">
    <property type="entry name" value="Magnesium transport protein CorA, transmembrane region"/>
    <property type="match status" value="1"/>
</dbReference>
<feature type="compositionally biased region" description="Basic and acidic residues" evidence="8">
    <location>
        <begin position="64"/>
        <end position="79"/>
    </location>
</feature>
<feature type="region of interest" description="Disordered" evidence="8">
    <location>
        <begin position="333"/>
        <end position="356"/>
    </location>
</feature>
<dbReference type="GO" id="GO:0015087">
    <property type="term" value="F:cobalt ion transmembrane transporter activity"/>
    <property type="evidence" value="ECO:0007669"/>
    <property type="project" value="TreeGrafter"/>
</dbReference>
<dbReference type="KEGG" id="ksn:43587685"/>
<protein>
    <recommendedName>
        <fullName evidence="12">Magnesium transporter</fullName>
    </recommendedName>
</protein>
<dbReference type="PANTHER" id="PTHR46494">
    <property type="entry name" value="CORA FAMILY METAL ION TRANSPORTER (EUROFUNG)"/>
    <property type="match status" value="1"/>
</dbReference>
<dbReference type="SUPFAM" id="SSF143865">
    <property type="entry name" value="CorA soluble domain-like"/>
    <property type="match status" value="1"/>
</dbReference>
<gene>
    <name evidence="10" type="ORF">CI109_107102</name>
</gene>
<dbReference type="RefSeq" id="XP_031861972.2">
    <property type="nucleotide sequence ID" value="XM_032003559.2"/>
</dbReference>
<feature type="compositionally biased region" description="Basic residues" evidence="8">
    <location>
        <begin position="81"/>
        <end position="92"/>
    </location>
</feature>
<comment type="similarity">
    <text evidence="2">Belongs to the CorA metal ion transporter (MIT) (TC 1.A.35) family.</text>
</comment>
<feature type="region of interest" description="Disordered" evidence="8">
    <location>
        <begin position="60"/>
        <end position="183"/>
    </location>
</feature>
<dbReference type="GO" id="GO:0015095">
    <property type="term" value="F:magnesium ion transmembrane transporter activity"/>
    <property type="evidence" value="ECO:0007669"/>
    <property type="project" value="TreeGrafter"/>
</dbReference>
<dbReference type="PANTHER" id="PTHR46494:SF1">
    <property type="entry name" value="CORA FAMILY METAL ION TRANSPORTER (EUROFUNG)"/>
    <property type="match status" value="1"/>
</dbReference>
<accession>A0AAJ8LRM4</accession>
<organism evidence="10 11">
    <name type="scientific">Kwoniella shandongensis</name>
    <dbReference type="NCBI Taxonomy" id="1734106"/>
    <lineage>
        <taxon>Eukaryota</taxon>
        <taxon>Fungi</taxon>
        <taxon>Dikarya</taxon>
        <taxon>Basidiomycota</taxon>
        <taxon>Agaricomycotina</taxon>
        <taxon>Tremellomycetes</taxon>
        <taxon>Tremellales</taxon>
        <taxon>Cryptococcaceae</taxon>
        <taxon>Kwoniella</taxon>
    </lineage>
</organism>
<evidence type="ECO:0000256" key="5">
    <source>
        <dbReference type="ARBA" id="ARBA00022692"/>
    </source>
</evidence>
<evidence type="ECO:0008006" key="12">
    <source>
        <dbReference type="Google" id="ProtNLM"/>
    </source>
</evidence>
<feature type="transmembrane region" description="Helical" evidence="9">
    <location>
        <begin position="728"/>
        <end position="749"/>
    </location>
</feature>
<evidence type="ECO:0000256" key="8">
    <source>
        <dbReference type="SAM" id="MobiDB-lite"/>
    </source>
</evidence>